<proteinExistence type="predicted"/>
<dbReference type="Proteomes" id="UP001237642">
    <property type="component" value="Unassembled WGS sequence"/>
</dbReference>
<protein>
    <submittedName>
        <fullName evidence="1">Uncharacterized protein</fullName>
    </submittedName>
</protein>
<dbReference type="EMBL" id="JAUIZM010000007">
    <property type="protein sequence ID" value="KAK1375948.1"/>
    <property type="molecule type" value="Genomic_DNA"/>
</dbReference>
<name>A0AAD8MKZ3_9APIA</name>
<keyword evidence="2" id="KW-1185">Reference proteome</keyword>
<evidence type="ECO:0000313" key="2">
    <source>
        <dbReference type="Proteomes" id="UP001237642"/>
    </source>
</evidence>
<reference evidence="1" key="1">
    <citation type="submission" date="2023-02" db="EMBL/GenBank/DDBJ databases">
        <title>Genome of toxic invasive species Heracleum sosnowskyi carries increased number of genes despite the absence of recent whole-genome duplications.</title>
        <authorList>
            <person name="Schelkunov M."/>
            <person name="Shtratnikova V."/>
            <person name="Makarenko M."/>
            <person name="Klepikova A."/>
            <person name="Omelchenko D."/>
            <person name="Novikova G."/>
            <person name="Obukhova E."/>
            <person name="Bogdanov V."/>
            <person name="Penin A."/>
            <person name="Logacheva M."/>
        </authorList>
    </citation>
    <scope>NUCLEOTIDE SEQUENCE</scope>
    <source>
        <strain evidence="1">Hsosn_3</strain>
        <tissue evidence="1">Leaf</tissue>
    </source>
</reference>
<accession>A0AAD8MKZ3</accession>
<comment type="caution">
    <text evidence="1">The sequence shown here is derived from an EMBL/GenBank/DDBJ whole genome shotgun (WGS) entry which is preliminary data.</text>
</comment>
<gene>
    <name evidence="1" type="ORF">POM88_032141</name>
</gene>
<reference evidence="1" key="2">
    <citation type="submission" date="2023-05" db="EMBL/GenBank/DDBJ databases">
        <authorList>
            <person name="Schelkunov M.I."/>
        </authorList>
    </citation>
    <scope>NUCLEOTIDE SEQUENCE</scope>
    <source>
        <strain evidence="1">Hsosn_3</strain>
        <tissue evidence="1">Leaf</tissue>
    </source>
</reference>
<sequence>MENLVCKRKIKDDEMIASNSQKMRENQKDFSFCILYVERQHVKPRTKWGLKDHHANLQCKEIYCVQDGFIHIFGQFSWLCTKISRYYQASSPGMQIIFLRRIRTHNLASFKFQHESISVRACCPPLLVAVGADQLLPETLSLDMKERISTTGGGGAVG</sequence>
<evidence type="ECO:0000313" key="1">
    <source>
        <dbReference type="EMBL" id="KAK1375948.1"/>
    </source>
</evidence>
<organism evidence="1 2">
    <name type="scientific">Heracleum sosnowskyi</name>
    <dbReference type="NCBI Taxonomy" id="360622"/>
    <lineage>
        <taxon>Eukaryota</taxon>
        <taxon>Viridiplantae</taxon>
        <taxon>Streptophyta</taxon>
        <taxon>Embryophyta</taxon>
        <taxon>Tracheophyta</taxon>
        <taxon>Spermatophyta</taxon>
        <taxon>Magnoliopsida</taxon>
        <taxon>eudicotyledons</taxon>
        <taxon>Gunneridae</taxon>
        <taxon>Pentapetalae</taxon>
        <taxon>asterids</taxon>
        <taxon>campanulids</taxon>
        <taxon>Apiales</taxon>
        <taxon>Apiaceae</taxon>
        <taxon>Apioideae</taxon>
        <taxon>apioid superclade</taxon>
        <taxon>Tordylieae</taxon>
        <taxon>Tordyliinae</taxon>
        <taxon>Heracleum</taxon>
    </lineage>
</organism>
<dbReference type="AlphaFoldDB" id="A0AAD8MKZ3"/>